<evidence type="ECO:0000313" key="3">
    <source>
        <dbReference type="Proteomes" id="UP000030765"/>
    </source>
</evidence>
<dbReference type="VEuPathDB" id="VectorBase:ASIC014672"/>
<evidence type="ECO:0000313" key="1">
    <source>
        <dbReference type="EMBL" id="KFB46625.1"/>
    </source>
</evidence>
<dbReference type="EnsemblMetazoa" id="ASIC014672-RA">
    <property type="protein sequence ID" value="ASIC014672-PA"/>
    <property type="gene ID" value="ASIC014672"/>
</dbReference>
<dbReference type="EMBL" id="ATLV01021513">
    <property type="status" value="NOT_ANNOTATED_CDS"/>
    <property type="molecule type" value="Genomic_DNA"/>
</dbReference>
<name>A0A084W8T1_ANOSI</name>
<evidence type="ECO:0000313" key="2">
    <source>
        <dbReference type="EnsemblMetazoa" id="ASIC014672-PA"/>
    </source>
</evidence>
<gene>
    <name evidence="1" type="ORF">ZHAS_00014672</name>
</gene>
<keyword evidence="3" id="KW-1185">Reference proteome</keyword>
<dbReference type="Proteomes" id="UP000030765">
    <property type="component" value="Unassembled WGS sequence"/>
</dbReference>
<accession>A0A084W8T1</accession>
<protein>
    <submittedName>
        <fullName evidence="1 2">Phage portal, lambda family protein</fullName>
    </submittedName>
</protein>
<organism evidence="1">
    <name type="scientific">Anopheles sinensis</name>
    <name type="common">Mosquito</name>
    <dbReference type="NCBI Taxonomy" id="74873"/>
    <lineage>
        <taxon>Eukaryota</taxon>
        <taxon>Metazoa</taxon>
        <taxon>Ecdysozoa</taxon>
        <taxon>Arthropoda</taxon>
        <taxon>Hexapoda</taxon>
        <taxon>Insecta</taxon>
        <taxon>Pterygota</taxon>
        <taxon>Neoptera</taxon>
        <taxon>Endopterygota</taxon>
        <taxon>Diptera</taxon>
        <taxon>Nematocera</taxon>
        <taxon>Culicoidea</taxon>
        <taxon>Culicidae</taxon>
        <taxon>Anophelinae</taxon>
        <taxon>Anopheles</taxon>
    </lineage>
</organism>
<dbReference type="EMBL" id="KE525319">
    <property type="protein sequence ID" value="KFB46625.1"/>
    <property type="molecule type" value="Genomic_DNA"/>
</dbReference>
<dbReference type="AlphaFoldDB" id="A0A084W8T1"/>
<reference evidence="1 3" key="1">
    <citation type="journal article" date="2014" name="BMC Genomics">
        <title>Genome sequence of Anopheles sinensis provides insight into genetics basis of mosquito competence for malaria parasites.</title>
        <authorList>
            <person name="Zhou D."/>
            <person name="Zhang D."/>
            <person name="Ding G."/>
            <person name="Shi L."/>
            <person name="Hou Q."/>
            <person name="Ye Y."/>
            <person name="Xu Y."/>
            <person name="Zhou H."/>
            <person name="Xiong C."/>
            <person name="Li S."/>
            <person name="Yu J."/>
            <person name="Hong S."/>
            <person name="Yu X."/>
            <person name="Zou P."/>
            <person name="Chen C."/>
            <person name="Chang X."/>
            <person name="Wang W."/>
            <person name="Lv Y."/>
            <person name="Sun Y."/>
            <person name="Ma L."/>
            <person name="Shen B."/>
            <person name="Zhu C."/>
        </authorList>
    </citation>
    <scope>NUCLEOTIDE SEQUENCE [LARGE SCALE GENOMIC DNA]</scope>
</reference>
<sequence>MQQLQSSLFCRGATWYANWISAVPDANNRKGNERKNQATEVELPPIIVFDDLLPEENCTRV</sequence>
<reference evidence="2" key="2">
    <citation type="submission" date="2020-05" db="UniProtKB">
        <authorList>
            <consortium name="EnsemblMetazoa"/>
        </authorList>
    </citation>
    <scope>IDENTIFICATION</scope>
</reference>
<proteinExistence type="predicted"/>